<gene>
    <name evidence="1" type="ORF">HETIRDRAFT_455976</name>
</gene>
<dbReference type="AlphaFoldDB" id="W4JR42"/>
<dbReference type="Pfam" id="PF13489">
    <property type="entry name" value="Methyltransf_23"/>
    <property type="match status" value="1"/>
</dbReference>
<dbReference type="KEGG" id="hir:HETIRDRAFT_455976"/>
<name>W4JR42_HETIT</name>
<organism evidence="1 2">
    <name type="scientific">Heterobasidion irregulare (strain TC 32-1)</name>
    <dbReference type="NCBI Taxonomy" id="747525"/>
    <lineage>
        <taxon>Eukaryota</taxon>
        <taxon>Fungi</taxon>
        <taxon>Dikarya</taxon>
        <taxon>Basidiomycota</taxon>
        <taxon>Agaricomycotina</taxon>
        <taxon>Agaricomycetes</taxon>
        <taxon>Russulales</taxon>
        <taxon>Bondarzewiaceae</taxon>
        <taxon>Heterobasidion</taxon>
        <taxon>Heterobasidion annosum species complex</taxon>
    </lineage>
</organism>
<dbReference type="eggNOG" id="ENOG502S8W5">
    <property type="taxonomic scope" value="Eukaryota"/>
</dbReference>
<evidence type="ECO:0008006" key="3">
    <source>
        <dbReference type="Google" id="ProtNLM"/>
    </source>
</evidence>
<dbReference type="HOGENOM" id="CLU_010595_9_3_1"/>
<dbReference type="InterPro" id="IPR029063">
    <property type="entry name" value="SAM-dependent_MTases_sf"/>
</dbReference>
<proteinExistence type="predicted"/>
<accession>W4JR42</accession>
<reference evidence="1 2" key="1">
    <citation type="journal article" date="2012" name="New Phytol.">
        <title>Insight into trade-off between wood decay and parasitism from the genome of a fungal forest pathogen.</title>
        <authorList>
            <person name="Olson A."/>
            <person name="Aerts A."/>
            <person name="Asiegbu F."/>
            <person name="Belbahri L."/>
            <person name="Bouzid O."/>
            <person name="Broberg A."/>
            <person name="Canback B."/>
            <person name="Coutinho P.M."/>
            <person name="Cullen D."/>
            <person name="Dalman K."/>
            <person name="Deflorio G."/>
            <person name="van Diepen L.T."/>
            <person name="Dunand C."/>
            <person name="Duplessis S."/>
            <person name="Durling M."/>
            <person name="Gonthier P."/>
            <person name="Grimwood J."/>
            <person name="Fossdal C.G."/>
            <person name="Hansson D."/>
            <person name="Henrissat B."/>
            <person name="Hietala A."/>
            <person name="Himmelstrand K."/>
            <person name="Hoffmeister D."/>
            <person name="Hogberg N."/>
            <person name="James T.Y."/>
            <person name="Karlsson M."/>
            <person name="Kohler A."/>
            <person name="Kues U."/>
            <person name="Lee Y.H."/>
            <person name="Lin Y.C."/>
            <person name="Lind M."/>
            <person name="Lindquist E."/>
            <person name="Lombard V."/>
            <person name="Lucas S."/>
            <person name="Lunden K."/>
            <person name="Morin E."/>
            <person name="Murat C."/>
            <person name="Park J."/>
            <person name="Raffaello T."/>
            <person name="Rouze P."/>
            <person name="Salamov A."/>
            <person name="Schmutz J."/>
            <person name="Solheim H."/>
            <person name="Stahlberg J."/>
            <person name="Velez H."/>
            <person name="de Vries R.P."/>
            <person name="Wiebenga A."/>
            <person name="Woodward S."/>
            <person name="Yakovlev I."/>
            <person name="Garbelotto M."/>
            <person name="Martin F."/>
            <person name="Grigoriev I.V."/>
            <person name="Stenlid J."/>
        </authorList>
    </citation>
    <scope>NUCLEOTIDE SEQUENCE [LARGE SCALE GENOMIC DNA]</scope>
    <source>
        <strain evidence="1 2">TC 32-1</strain>
    </source>
</reference>
<keyword evidence="2" id="KW-1185">Reference proteome</keyword>
<dbReference type="RefSeq" id="XP_009552766.1">
    <property type="nucleotide sequence ID" value="XM_009554471.1"/>
</dbReference>
<evidence type="ECO:0000313" key="2">
    <source>
        <dbReference type="Proteomes" id="UP000030671"/>
    </source>
</evidence>
<dbReference type="OrthoDB" id="184880at2759"/>
<dbReference type="SUPFAM" id="SSF53335">
    <property type="entry name" value="S-adenosyl-L-methionine-dependent methyltransferases"/>
    <property type="match status" value="1"/>
</dbReference>
<dbReference type="PANTHER" id="PTHR43591">
    <property type="entry name" value="METHYLTRANSFERASE"/>
    <property type="match status" value="1"/>
</dbReference>
<protein>
    <recommendedName>
        <fullName evidence="3">Methyltransferase domain-containing protein</fullName>
    </recommendedName>
</protein>
<evidence type="ECO:0000313" key="1">
    <source>
        <dbReference type="EMBL" id="ETW75336.1"/>
    </source>
</evidence>
<dbReference type="Gene3D" id="3.40.50.150">
    <property type="entry name" value="Vaccinia Virus protein VP39"/>
    <property type="match status" value="1"/>
</dbReference>
<dbReference type="GeneID" id="20676684"/>
<dbReference type="Proteomes" id="UP000030671">
    <property type="component" value="Unassembled WGS sequence"/>
</dbReference>
<dbReference type="EMBL" id="KI925466">
    <property type="protein sequence ID" value="ETW75336.1"/>
    <property type="molecule type" value="Genomic_DNA"/>
</dbReference>
<dbReference type="InParanoid" id="W4JR42"/>
<sequence length="322" mass="35097">MTHAERVYHSVPSSPYCLPSDEAERQRLIRQHFALKKIAGHGELLVSPLEIPEGAFVLDSGTGSGVWALDFSKQVSLSVTIYAIDIETRLFPSERPPNVIFNAGSVLRLSPSWTAKFSLIHQRLLLYALRLPDWVTALSEMFRCTKPGGTVQLTEVITPPNSSAGPCNRKWFAVLESFCASRGLVLHCARILPDLLKAAGFKDITTYETGVILGSKGGDAGMEVRRSRIGAFRGMKLPILNAGGFGVISSGDAFDELLDGVEREWEETGLAEAGYIHIVARHPLDAVASPNNAVRDLALPVLSSFHAIIRAALYNLAGYDRN</sequence>